<dbReference type="Proteomes" id="UP000706525">
    <property type="component" value="Unassembled WGS sequence"/>
</dbReference>
<comment type="subunit">
    <text evidence="9">The complex comprises the extracytoplasmic solute receptor protein and the two transmembrane proteins.</text>
</comment>
<evidence type="ECO:0000313" key="13">
    <source>
        <dbReference type="Proteomes" id="UP000706525"/>
    </source>
</evidence>
<feature type="transmembrane region" description="Helical" evidence="9">
    <location>
        <begin position="168"/>
        <end position="186"/>
    </location>
</feature>
<evidence type="ECO:0000256" key="7">
    <source>
        <dbReference type="ARBA" id="ARBA00023136"/>
    </source>
</evidence>
<evidence type="ECO:0000313" key="12">
    <source>
        <dbReference type="EMBL" id="CAG9176422.1"/>
    </source>
</evidence>
<evidence type="ECO:0000256" key="6">
    <source>
        <dbReference type="ARBA" id="ARBA00022989"/>
    </source>
</evidence>
<reference evidence="12 13" key="1">
    <citation type="submission" date="2021-08" db="EMBL/GenBank/DDBJ databases">
        <authorList>
            <person name="Peeters C."/>
        </authorList>
    </citation>
    <scope>NUCLEOTIDE SEQUENCE [LARGE SCALE GENOMIC DNA]</scope>
    <source>
        <strain evidence="12 13">LMG 32289</strain>
    </source>
</reference>
<name>A0ABN7YX62_9BURK</name>
<keyword evidence="13" id="KW-1185">Reference proteome</keyword>
<keyword evidence="2 9" id="KW-0813">Transport</keyword>
<evidence type="ECO:0000256" key="8">
    <source>
        <dbReference type="ARBA" id="ARBA00038436"/>
    </source>
</evidence>
<comment type="caution">
    <text evidence="12">The sequence shown here is derived from an EMBL/GenBank/DDBJ whole genome shotgun (WGS) entry which is preliminary data.</text>
</comment>
<keyword evidence="7 9" id="KW-0472">Membrane</keyword>
<dbReference type="InterPro" id="IPR055348">
    <property type="entry name" value="DctQ"/>
</dbReference>
<feature type="compositionally biased region" description="Low complexity" evidence="10">
    <location>
        <begin position="1"/>
        <end position="13"/>
    </location>
</feature>
<feature type="transmembrane region" description="Helical" evidence="9">
    <location>
        <begin position="124"/>
        <end position="148"/>
    </location>
</feature>
<organism evidence="12 13">
    <name type="scientific">Cupriavidus pampae</name>
    <dbReference type="NCBI Taxonomy" id="659251"/>
    <lineage>
        <taxon>Bacteria</taxon>
        <taxon>Pseudomonadati</taxon>
        <taxon>Pseudomonadota</taxon>
        <taxon>Betaproteobacteria</taxon>
        <taxon>Burkholderiales</taxon>
        <taxon>Burkholderiaceae</taxon>
        <taxon>Cupriavidus</taxon>
    </lineage>
</organism>
<evidence type="ECO:0000256" key="2">
    <source>
        <dbReference type="ARBA" id="ARBA00022448"/>
    </source>
</evidence>
<dbReference type="PANTHER" id="PTHR35011:SF11">
    <property type="entry name" value="TRAP TRANSPORTER SMALL PERMEASE PROTEIN"/>
    <property type="match status" value="1"/>
</dbReference>
<feature type="region of interest" description="Disordered" evidence="10">
    <location>
        <begin position="1"/>
        <end position="23"/>
    </location>
</feature>
<keyword evidence="3" id="KW-1003">Cell membrane</keyword>
<feature type="transmembrane region" description="Helical" evidence="9">
    <location>
        <begin position="46"/>
        <end position="70"/>
    </location>
</feature>
<keyword evidence="6 9" id="KW-1133">Transmembrane helix</keyword>
<dbReference type="Pfam" id="PF04290">
    <property type="entry name" value="DctQ"/>
    <property type="match status" value="1"/>
</dbReference>
<proteinExistence type="inferred from homology"/>
<feature type="domain" description="Tripartite ATP-independent periplasmic transporters DctQ component" evidence="11">
    <location>
        <begin position="58"/>
        <end position="187"/>
    </location>
</feature>
<keyword evidence="4 9" id="KW-0997">Cell inner membrane</keyword>
<evidence type="ECO:0000256" key="4">
    <source>
        <dbReference type="ARBA" id="ARBA00022519"/>
    </source>
</evidence>
<protein>
    <recommendedName>
        <fullName evidence="9">TRAP transporter small permease protein</fullName>
    </recommendedName>
</protein>
<comment type="subcellular location">
    <subcellularLocation>
        <location evidence="1 9">Cell inner membrane</location>
        <topology evidence="1 9">Multi-pass membrane protein</topology>
    </subcellularLocation>
</comment>
<evidence type="ECO:0000256" key="10">
    <source>
        <dbReference type="SAM" id="MobiDB-lite"/>
    </source>
</evidence>
<evidence type="ECO:0000256" key="9">
    <source>
        <dbReference type="RuleBase" id="RU369079"/>
    </source>
</evidence>
<evidence type="ECO:0000256" key="5">
    <source>
        <dbReference type="ARBA" id="ARBA00022692"/>
    </source>
</evidence>
<sequence>MSSSSTPASAEVSNEVSNEVSPALPEEKLNAAPNLYTRFCATLARACMALGITGLVLLVIAVLVQVFGRYVLNDTPTWAETIAMLLVLYVTMLGTAVGVRDAGHIGLESLLVLAPERIRIKIELLIHVLVGTFGAVMAWNCALLALSVADYKLPTLGISEGWRYLPPVIAGTLIVLFSIEHLIAVVKGTEVEPAWH</sequence>
<comment type="similarity">
    <text evidence="8 9">Belongs to the TRAP transporter small permease family.</text>
</comment>
<dbReference type="InterPro" id="IPR007387">
    <property type="entry name" value="TRAP_DctQ"/>
</dbReference>
<evidence type="ECO:0000256" key="3">
    <source>
        <dbReference type="ARBA" id="ARBA00022475"/>
    </source>
</evidence>
<comment type="function">
    <text evidence="9">Part of the tripartite ATP-independent periplasmic (TRAP) transport system.</text>
</comment>
<dbReference type="PANTHER" id="PTHR35011">
    <property type="entry name" value="2,3-DIKETO-L-GULONATE TRAP TRANSPORTER SMALL PERMEASE PROTEIN YIAM"/>
    <property type="match status" value="1"/>
</dbReference>
<accession>A0ABN7YX62</accession>
<dbReference type="EMBL" id="CAJZAG010000007">
    <property type="protein sequence ID" value="CAG9176422.1"/>
    <property type="molecule type" value="Genomic_DNA"/>
</dbReference>
<evidence type="ECO:0000259" key="11">
    <source>
        <dbReference type="Pfam" id="PF04290"/>
    </source>
</evidence>
<evidence type="ECO:0000256" key="1">
    <source>
        <dbReference type="ARBA" id="ARBA00004429"/>
    </source>
</evidence>
<gene>
    <name evidence="12" type="ORF">LMG32289_03528</name>
</gene>
<keyword evidence="5 9" id="KW-0812">Transmembrane</keyword>
<feature type="transmembrane region" description="Helical" evidence="9">
    <location>
        <begin position="82"/>
        <end position="103"/>
    </location>
</feature>